<keyword evidence="1" id="KW-0614">Plasmid</keyword>
<gene>
    <name evidence="1" type="ORF">PLA107_035060</name>
</gene>
<name>A0AAD0PX78_PSEAV</name>
<dbReference type="EMBL" id="CP031226">
    <property type="protein sequence ID" value="AXH60393.1"/>
    <property type="molecule type" value="Genomic_DNA"/>
</dbReference>
<accession>A0AAD0PX78</accession>
<proteinExistence type="predicted"/>
<dbReference type="Proteomes" id="UP000006426">
    <property type="component" value="Plasmid pmppla107"/>
</dbReference>
<evidence type="ECO:0000313" key="1">
    <source>
        <dbReference type="EMBL" id="AXH60393.1"/>
    </source>
</evidence>
<protein>
    <submittedName>
        <fullName evidence="1">Uncharacterized protein</fullName>
    </submittedName>
</protein>
<evidence type="ECO:0000313" key="2">
    <source>
        <dbReference type="Proteomes" id="UP000006426"/>
    </source>
</evidence>
<sequence>MSDALDLMRSLLFLKVELLVKITQIGLALQVLRQRTLTAPACLPASGVAWVILINTFLRCPIWGMSGEG</sequence>
<organism evidence="1 2">
    <name type="scientific">Pseudomonas amygdali pv. lachrymans str. M301315</name>
    <dbReference type="NCBI Taxonomy" id="629260"/>
    <lineage>
        <taxon>Bacteria</taxon>
        <taxon>Pseudomonadati</taxon>
        <taxon>Pseudomonadota</taxon>
        <taxon>Gammaproteobacteria</taxon>
        <taxon>Pseudomonadales</taxon>
        <taxon>Pseudomonadaceae</taxon>
        <taxon>Pseudomonas</taxon>
        <taxon>Pseudomonas amygdali</taxon>
    </lineage>
</organism>
<geneLocation type="plasmid" evidence="2">
    <name>pmppla107</name>
</geneLocation>
<dbReference type="AlphaFoldDB" id="A0AAD0PX78"/>
<reference evidence="1 2" key="1">
    <citation type="journal article" date="2011" name="PLoS Pathog.">
        <title>Dynamic evolution of pathogenicity revealed by sequencing and comparative genomics of 19 Pseudomonas syringae isolates.</title>
        <authorList>
            <person name="Baltrus D.A."/>
            <person name="Nishimura M.T."/>
            <person name="Romanchuk A."/>
            <person name="Chang J.H."/>
            <person name="Mukhtar M.S."/>
            <person name="Cherkis K."/>
            <person name="Roach J."/>
            <person name="Grant S.R."/>
            <person name="Jones C.D."/>
            <person name="Dangl J.L."/>
        </authorList>
    </citation>
    <scope>NUCLEOTIDE SEQUENCE [LARGE SCALE GENOMIC DNA]</scope>
    <source>
        <strain evidence="1 2">M301315</strain>
    </source>
</reference>